<protein>
    <recommendedName>
        <fullName evidence="4">Secreted protein</fullName>
    </recommendedName>
</protein>
<comment type="caution">
    <text evidence="2">The sequence shown here is derived from an EMBL/GenBank/DDBJ whole genome shotgun (WGS) entry which is preliminary data.</text>
</comment>
<sequence length="154" mass="16412">MKTITTRALVTVAALSALLLAVPATASAAPAPRLGILGDDIWVMGNNAFCHGAIHVGIDTNPAKRGQATIHLTSRGFTGTQPAWGRNPSCKVNVAIGYWSGIQYRERVVPMDLGPRPEAPVRVKLRGVGQGINLMSFTTHPNLNKGVSYYVQIP</sequence>
<dbReference type="PATRIC" id="fig|1316928.3.peg.4073"/>
<feature type="signal peptide" evidence="1">
    <location>
        <begin position="1"/>
        <end position="28"/>
    </location>
</feature>
<evidence type="ECO:0008006" key="4">
    <source>
        <dbReference type="Google" id="ProtNLM"/>
    </source>
</evidence>
<dbReference type="EMBL" id="AQPW01000036">
    <property type="protein sequence ID" value="EON30895.1"/>
    <property type="molecule type" value="Genomic_DNA"/>
</dbReference>
<evidence type="ECO:0000256" key="1">
    <source>
        <dbReference type="SAM" id="SignalP"/>
    </source>
</evidence>
<dbReference type="AlphaFoldDB" id="R7Y4G2"/>
<reference evidence="2 3" key="1">
    <citation type="journal article" date="2013" name="Genome Announc.">
        <title>Draft Genome Sequence of a Benzothiophene-Desulfurizing Bacterium, Gordona terrae Strain C-6.</title>
        <authorList>
            <person name="Wang W."/>
            <person name="Ma T."/>
            <person name="Ren Y."/>
            <person name="Li G."/>
        </authorList>
    </citation>
    <scope>NUCLEOTIDE SEQUENCE [LARGE SCALE GENOMIC DNA]</scope>
    <source>
        <strain evidence="2 3">C-6</strain>
    </source>
</reference>
<keyword evidence="1" id="KW-0732">Signal</keyword>
<name>R7Y4G2_9ACTN</name>
<evidence type="ECO:0000313" key="3">
    <source>
        <dbReference type="Proteomes" id="UP000013569"/>
    </source>
</evidence>
<accession>R7Y4G2</accession>
<feature type="chain" id="PRO_5004449434" description="Secreted protein" evidence="1">
    <location>
        <begin position="29"/>
        <end position="154"/>
    </location>
</feature>
<proteinExistence type="predicted"/>
<gene>
    <name evidence="2" type="ORF">GTC6_20140</name>
</gene>
<dbReference type="Proteomes" id="UP000013569">
    <property type="component" value="Unassembled WGS sequence"/>
</dbReference>
<organism evidence="2 3">
    <name type="scientific">Gordonia terrae C-6</name>
    <dbReference type="NCBI Taxonomy" id="1316928"/>
    <lineage>
        <taxon>Bacteria</taxon>
        <taxon>Bacillati</taxon>
        <taxon>Actinomycetota</taxon>
        <taxon>Actinomycetes</taxon>
        <taxon>Mycobacteriales</taxon>
        <taxon>Gordoniaceae</taxon>
        <taxon>Gordonia</taxon>
    </lineage>
</organism>
<evidence type="ECO:0000313" key="2">
    <source>
        <dbReference type="EMBL" id="EON30895.1"/>
    </source>
</evidence>